<feature type="compositionally biased region" description="Basic and acidic residues" evidence="1">
    <location>
        <begin position="51"/>
        <end position="60"/>
    </location>
</feature>
<gene>
    <name evidence="2" type="ORF">AVDCRST_MAG48-3476</name>
</gene>
<evidence type="ECO:0000313" key="2">
    <source>
        <dbReference type="EMBL" id="CAA9337893.1"/>
    </source>
</evidence>
<keyword evidence="2" id="KW-0808">Transferase</keyword>
<protein>
    <submittedName>
        <fullName evidence="2">[Protein-PII] uridylyltransferase / [Protein-PII]-UMP uridylyl-removing enzyme</fullName>
        <ecNumber evidence="2">2.7.7.59</ecNumber>
    </submittedName>
</protein>
<dbReference type="GO" id="GO:0008773">
    <property type="term" value="F:[protein-PII] uridylyltransferase activity"/>
    <property type="evidence" value="ECO:0007669"/>
    <property type="project" value="UniProtKB-EC"/>
</dbReference>
<feature type="non-terminal residue" evidence="2">
    <location>
        <position position="262"/>
    </location>
</feature>
<feature type="compositionally biased region" description="Low complexity" evidence="1">
    <location>
        <begin position="24"/>
        <end position="40"/>
    </location>
</feature>
<feature type="region of interest" description="Disordered" evidence="1">
    <location>
        <begin position="1"/>
        <end position="262"/>
    </location>
</feature>
<reference evidence="2" key="1">
    <citation type="submission" date="2020-02" db="EMBL/GenBank/DDBJ databases">
        <authorList>
            <person name="Meier V. D."/>
        </authorList>
    </citation>
    <scope>NUCLEOTIDE SEQUENCE</scope>
    <source>
        <strain evidence="2">AVDCRST_MAG48</strain>
    </source>
</reference>
<feature type="compositionally biased region" description="Gly residues" evidence="1">
    <location>
        <begin position="250"/>
        <end position="262"/>
    </location>
</feature>
<organism evidence="2">
    <name type="scientific">uncultured Friedmanniella sp</name>
    <dbReference type="NCBI Taxonomy" id="335381"/>
    <lineage>
        <taxon>Bacteria</taxon>
        <taxon>Bacillati</taxon>
        <taxon>Actinomycetota</taxon>
        <taxon>Actinomycetes</taxon>
        <taxon>Propionibacteriales</taxon>
        <taxon>Nocardioidaceae</taxon>
        <taxon>Friedmanniella</taxon>
        <taxon>environmental samples</taxon>
    </lineage>
</organism>
<keyword evidence="2" id="KW-0548">Nucleotidyltransferase</keyword>
<feature type="non-terminal residue" evidence="2">
    <location>
        <position position="1"/>
    </location>
</feature>
<accession>A0A6J4LPL6</accession>
<feature type="compositionally biased region" description="Basic and acidic residues" evidence="1">
    <location>
        <begin position="168"/>
        <end position="178"/>
    </location>
</feature>
<feature type="compositionally biased region" description="Low complexity" evidence="1">
    <location>
        <begin position="75"/>
        <end position="94"/>
    </location>
</feature>
<feature type="compositionally biased region" description="Basic residues" evidence="1">
    <location>
        <begin position="127"/>
        <end position="140"/>
    </location>
</feature>
<feature type="compositionally biased region" description="Low complexity" evidence="1">
    <location>
        <begin position="112"/>
        <end position="123"/>
    </location>
</feature>
<feature type="compositionally biased region" description="Basic residues" evidence="1">
    <location>
        <begin position="214"/>
        <end position="224"/>
    </location>
</feature>
<dbReference type="EC" id="2.7.7.59" evidence="2"/>
<sequence length="262" mass="27831">GDQLLGLVAVEGAPGRGAGRPGRRPAGQRPDARTGAGAHRTAGHRPGTGHPRADRAGDRGRRGRARRPAGDLRGPRPAGAVQPVRRGAGAQPARRPGRPGERRGCPRHARLCRPAALRAAAGARDPRRQRARRARGHTAARRPAASARARLQPGRGPGRTAPRLLVRRRGDRDGEPRGGPRPGPGRPAVPADRGPGRRRAQRQLGDGRDLGWRRGGRLLRLRPIRRPDRLRAAGPRGAGAAGRRRRRGTRPGGVGQGRHAGL</sequence>
<dbReference type="EMBL" id="CADCTS010000487">
    <property type="protein sequence ID" value="CAA9337893.1"/>
    <property type="molecule type" value="Genomic_DNA"/>
</dbReference>
<name>A0A6J4LPL6_9ACTN</name>
<dbReference type="AlphaFoldDB" id="A0A6J4LPL6"/>
<proteinExistence type="predicted"/>
<evidence type="ECO:0000256" key="1">
    <source>
        <dbReference type="SAM" id="MobiDB-lite"/>
    </source>
</evidence>
<feature type="compositionally biased region" description="Low complexity" evidence="1">
    <location>
        <begin position="141"/>
        <end position="150"/>
    </location>
</feature>